<accession>A0A6C0IMG7</accession>
<dbReference type="EMBL" id="MN740193">
    <property type="protein sequence ID" value="QHT92713.1"/>
    <property type="molecule type" value="Genomic_DNA"/>
</dbReference>
<organism evidence="1">
    <name type="scientific">viral metagenome</name>
    <dbReference type="NCBI Taxonomy" id="1070528"/>
    <lineage>
        <taxon>unclassified sequences</taxon>
        <taxon>metagenomes</taxon>
        <taxon>organismal metagenomes</taxon>
    </lineage>
</organism>
<protein>
    <submittedName>
        <fullName evidence="1">Uncharacterized protein</fullName>
    </submittedName>
</protein>
<dbReference type="AlphaFoldDB" id="A0A6C0IMG7"/>
<evidence type="ECO:0000313" key="1">
    <source>
        <dbReference type="EMBL" id="QHT92713.1"/>
    </source>
</evidence>
<sequence length="105" mass="12537">MEHVRKYEKRDNADLKWGKDLRPVNGEGCRKSNGIDKTYTFDMVRALAYQMPEKPNIIIKSGKKAMWYIKKCATAEIDQEIEKVRNSPFWPRCRRCTMHIIEWDE</sequence>
<reference evidence="1" key="1">
    <citation type="journal article" date="2020" name="Nature">
        <title>Giant virus diversity and host interactions through global metagenomics.</title>
        <authorList>
            <person name="Schulz F."/>
            <person name="Roux S."/>
            <person name="Paez-Espino D."/>
            <person name="Jungbluth S."/>
            <person name="Walsh D.A."/>
            <person name="Denef V.J."/>
            <person name="McMahon K.D."/>
            <person name="Konstantinidis K.T."/>
            <person name="Eloe-Fadrosh E.A."/>
            <person name="Kyrpides N.C."/>
            <person name="Woyke T."/>
        </authorList>
    </citation>
    <scope>NUCLEOTIDE SEQUENCE</scope>
    <source>
        <strain evidence="1">GVMAG-M-3300023184-89</strain>
    </source>
</reference>
<proteinExistence type="predicted"/>
<name>A0A6C0IMG7_9ZZZZ</name>